<dbReference type="PATRIC" id="fig|1086011.3.peg.2098"/>
<evidence type="ECO:0000313" key="1">
    <source>
        <dbReference type="EMBL" id="EIA08422.1"/>
    </source>
</evidence>
<reference evidence="1 2" key="1">
    <citation type="journal article" date="2014" name="Acta Crystallogr. D">
        <title>Structure-based characterization and antifreeze properties of a hyperactive ice-binding protein from the Antarctic bacterium Flavobacterium frigoris PS1.</title>
        <authorList>
            <person name="Do H."/>
            <person name="Kim S.J."/>
            <person name="Kim H.J."/>
            <person name="Lee J.H."/>
        </authorList>
    </citation>
    <scope>NUCLEOTIDE SEQUENCE [LARGE SCALE GENOMIC DNA]</scope>
    <source>
        <strain evidence="1 2">PS1</strain>
    </source>
</reference>
<organism evidence="1 2">
    <name type="scientific">Flavobacterium frigoris (strain PS1)</name>
    <dbReference type="NCBI Taxonomy" id="1086011"/>
    <lineage>
        <taxon>Bacteria</taxon>
        <taxon>Pseudomonadati</taxon>
        <taxon>Bacteroidota</taxon>
        <taxon>Flavobacteriia</taxon>
        <taxon>Flavobacteriales</taxon>
        <taxon>Flavobacteriaceae</taxon>
        <taxon>Flavobacterium</taxon>
    </lineage>
</organism>
<proteinExistence type="predicted"/>
<name>H7FRZ4_FLAFP</name>
<dbReference type="AlphaFoldDB" id="H7FRZ4"/>
<keyword evidence="2" id="KW-1185">Reference proteome</keyword>
<accession>H7FRZ4</accession>
<gene>
    <name evidence="1" type="ORF">HJ01_02144</name>
</gene>
<dbReference type="EMBL" id="AHKF01000018">
    <property type="protein sequence ID" value="EIA08422.1"/>
    <property type="molecule type" value="Genomic_DNA"/>
</dbReference>
<protein>
    <submittedName>
        <fullName evidence="1">Uncharacterized protein</fullName>
    </submittedName>
</protein>
<sequence>MLSRKTNGTQYYLNLQLLKEIIVSVLYKISLSDFVKEF</sequence>
<dbReference type="Proteomes" id="UP000005566">
    <property type="component" value="Unassembled WGS sequence"/>
</dbReference>
<comment type="caution">
    <text evidence="1">The sequence shown here is derived from an EMBL/GenBank/DDBJ whole genome shotgun (WGS) entry which is preliminary data.</text>
</comment>
<evidence type="ECO:0000313" key="2">
    <source>
        <dbReference type="Proteomes" id="UP000005566"/>
    </source>
</evidence>